<organism evidence="14 15">
    <name type="scientific">Elongatibacter sediminis</name>
    <dbReference type="NCBI Taxonomy" id="3119006"/>
    <lineage>
        <taxon>Bacteria</taxon>
        <taxon>Pseudomonadati</taxon>
        <taxon>Pseudomonadota</taxon>
        <taxon>Gammaproteobacteria</taxon>
        <taxon>Chromatiales</taxon>
        <taxon>Wenzhouxiangellaceae</taxon>
        <taxon>Elongatibacter</taxon>
    </lineage>
</organism>
<evidence type="ECO:0000313" key="14">
    <source>
        <dbReference type="EMBL" id="MEJ8569725.1"/>
    </source>
</evidence>
<evidence type="ECO:0000256" key="7">
    <source>
        <dbReference type="ARBA" id="ARBA00023136"/>
    </source>
</evidence>
<dbReference type="GO" id="GO:0009279">
    <property type="term" value="C:cell outer membrane"/>
    <property type="evidence" value="ECO:0007669"/>
    <property type="project" value="UniProtKB-SubCell"/>
</dbReference>
<evidence type="ECO:0000256" key="9">
    <source>
        <dbReference type="ARBA" id="ARBA00033063"/>
    </source>
</evidence>
<dbReference type="AlphaFoldDB" id="A0AAW9RCY0"/>
<keyword evidence="6 11" id="KW-0732">Signal</keyword>
<comment type="similarity">
    <text evidence="2">Belongs to the TamA family.</text>
</comment>
<evidence type="ECO:0000256" key="2">
    <source>
        <dbReference type="ARBA" id="ARBA00010248"/>
    </source>
</evidence>
<sequence>MRGKTRVLAACLLLVSAPGRADSIDVRVRGLEGAMRTNVKDTVEAYETGGDIRLSARRLQDISDNVARKAGEALRPFGYYHASARTELSESKAGDWLLEVHVETGPPVIIETVTVEVTGDGVDLEELETWRDDWPLEAGDRLDQRTWEEQKRIALEHAESSGYLGARFVEHRIEADLVRNSATLKLVLDTGPRAVLGSVQFEQDALQPGILDSLARFEPGQPYDAWLLERFRLDLWRTGYFDEIEIDEERQLDREPPVVNLTVRARARTPNTYQGTLGYGTDTGIRAQLFWNRHLLSRRGDTLNMGLGWQEKNNEYSFRTSYKLPRTSREREYWTADLFIRRENQDLEVRPDEDDADFVTLANGDATDYSVKAGRLIVRDLDDGYQQLFENWYAQFVLEDNTFSRSDVAISLDGVPLTAEDVETFDAVDSSLALGVNWDLPVIRGSGFATTGHHERAWVFTANEAWGSGKNFTQAYFSTNWHRMLGERFKLLLRGEVGYSDARVQNVSLEVDGETLDLSVTDLPNIYRFKAGGSRSVRGYAFESLSNNGLGSNNIVTASAEIEMRFRDDWSAAAFIDVGNAFNSWSDFELKRGAGVGLRWYSILGAIRLDVAQARDFSGNPWRIHFTLGTPLL</sequence>
<proteinExistence type="inferred from homology"/>
<dbReference type="Gene3D" id="2.40.160.50">
    <property type="entry name" value="membrane protein fhac: a member of the omp85/tpsb transporter family"/>
    <property type="match status" value="1"/>
</dbReference>
<feature type="domain" description="Bacterial surface antigen (D15)" evidence="12">
    <location>
        <begin position="304"/>
        <end position="630"/>
    </location>
</feature>
<dbReference type="Proteomes" id="UP001359886">
    <property type="component" value="Unassembled WGS sequence"/>
</dbReference>
<evidence type="ECO:0000256" key="8">
    <source>
        <dbReference type="ARBA" id="ARBA00023237"/>
    </source>
</evidence>
<evidence type="ECO:0000256" key="1">
    <source>
        <dbReference type="ARBA" id="ARBA00004442"/>
    </source>
</evidence>
<dbReference type="InterPro" id="IPR000184">
    <property type="entry name" value="Bac_surfAg_D15"/>
</dbReference>
<comment type="subcellular location">
    <subcellularLocation>
        <location evidence="1">Cell outer membrane</location>
    </subcellularLocation>
</comment>
<evidence type="ECO:0000313" key="15">
    <source>
        <dbReference type="Proteomes" id="UP001359886"/>
    </source>
</evidence>
<accession>A0AAW9RCY0</accession>
<evidence type="ECO:0000256" key="6">
    <source>
        <dbReference type="ARBA" id="ARBA00022729"/>
    </source>
</evidence>
<dbReference type="Pfam" id="PF17243">
    <property type="entry name" value="POTRA_TamA_1"/>
    <property type="match status" value="1"/>
</dbReference>
<keyword evidence="5" id="KW-0812">Transmembrane</keyword>
<dbReference type="InterPro" id="IPR039910">
    <property type="entry name" value="D15-like"/>
</dbReference>
<feature type="domain" description="TamA POTRA" evidence="13">
    <location>
        <begin position="25"/>
        <end position="103"/>
    </location>
</feature>
<dbReference type="InterPro" id="IPR035243">
    <property type="entry name" value="TamA_POTRA_Dom_1"/>
</dbReference>
<evidence type="ECO:0000256" key="4">
    <source>
        <dbReference type="ARBA" id="ARBA00022452"/>
    </source>
</evidence>
<comment type="subunit">
    <text evidence="10">Interacts with TamB to form the translocation and assembly module (TAM).</text>
</comment>
<dbReference type="Pfam" id="PF01103">
    <property type="entry name" value="Omp85"/>
    <property type="match status" value="1"/>
</dbReference>
<evidence type="ECO:0000256" key="5">
    <source>
        <dbReference type="ARBA" id="ARBA00022692"/>
    </source>
</evidence>
<evidence type="ECO:0000259" key="12">
    <source>
        <dbReference type="Pfam" id="PF01103"/>
    </source>
</evidence>
<evidence type="ECO:0000256" key="10">
    <source>
        <dbReference type="ARBA" id="ARBA00093548"/>
    </source>
</evidence>
<evidence type="ECO:0000256" key="3">
    <source>
        <dbReference type="ARBA" id="ARBA00015419"/>
    </source>
</evidence>
<gene>
    <name evidence="14" type="ORF">V3330_19005</name>
</gene>
<dbReference type="RefSeq" id="WP_354697052.1">
    <property type="nucleotide sequence ID" value="NZ_JAZHOG010000017.1"/>
</dbReference>
<name>A0AAW9RCY0_9GAMM</name>
<dbReference type="PANTHER" id="PTHR12815">
    <property type="entry name" value="SORTING AND ASSEMBLY MACHINERY SAMM50 PROTEIN FAMILY MEMBER"/>
    <property type="match status" value="1"/>
</dbReference>
<evidence type="ECO:0000256" key="11">
    <source>
        <dbReference type="SAM" id="SignalP"/>
    </source>
</evidence>
<feature type="chain" id="PRO_5043364919" description="Translocation and assembly module subunit TamA" evidence="11">
    <location>
        <begin position="22"/>
        <end position="633"/>
    </location>
</feature>
<feature type="signal peptide" evidence="11">
    <location>
        <begin position="1"/>
        <end position="21"/>
    </location>
</feature>
<keyword evidence="15" id="KW-1185">Reference proteome</keyword>
<keyword evidence="7" id="KW-0472">Membrane</keyword>
<keyword evidence="8" id="KW-0998">Cell outer membrane</keyword>
<keyword evidence="4" id="KW-1134">Transmembrane beta strand</keyword>
<dbReference type="EMBL" id="JAZHOG010000017">
    <property type="protein sequence ID" value="MEJ8569725.1"/>
    <property type="molecule type" value="Genomic_DNA"/>
</dbReference>
<reference evidence="14 15" key="1">
    <citation type="submission" date="2024-02" db="EMBL/GenBank/DDBJ databases">
        <title>A novel Wenzhouxiangellaceae bacterium, isolated from coastal sediments.</title>
        <authorList>
            <person name="Du Z.-J."/>
            <person name="Ye Y.-Q."/>
            <person name="Zhang X.-Y."/>
        </authorList>
    </citation>
    <scope>NUCLEOTIDE SEQUENCE [LARGE SCALE GENOMIC DNA]</scope>
    <source>
        <strain evidence="14 15">CH-27</strain>
    </source>
</reference>
<dbReference type="Gene3D" id="3.10.20.310">
    <property type="entry name" value="membrane protein fhac"/>
    <property type="match status" value="3"/>
</dbReference>
<comment type="caution">
    <text evidence="14">The sequence shown here is derived from an EMBL/GenBank/DDBJ whole genome shotgun (WGS) entry which is preliminary data.</text>
</comment>
<dbReference type="PANTHER" id="PTHR12815:SF47">
    <property type="entry name" value="TRANSLOCATION AND ASSEMBLY MODULE SUBUNIT TAMA"/>
    <property type="match status" value="1"/>
</dbReference>
<protein>
    <recommendedName>
        <fullName evidence="3">Translocation and assembly module subunit TamA</fullName>
    </recommendedName>
    <alternativeName>
        <fullName evidence="9">Autotransporter assembly factor TamA</fullName>
    </alternativeName>
</protein>
<evidence type="ECO:0000259" key="13">
    <source>
        <dbReference type="Pfam" id="PF17243"/>
    </source>
</evidence>